<keyword evidence="3" id="KW-0378">Hydrolase</keyword>
<evidence type="ECO:0000313" key="8">
    <source>
        <dbReference type="Proteomes" id="UP000266723"/>
    </source>
</evidence>
<evidence type="ECO:0000256" key="2">
    <source>
        <dbReference type="ARBA" id="ARBA00022670"/>
    </source>
</evidence>
<sequence>MEVSPGKNEVSPVKTEKTTMKSESVVKEESSRPRKKACKGLLFLVRHLRQIKLLGDRMVAVEKKVGITKKGGSSDDRQLTTTSNPPKPMHEPGSESVNGAKSGQKEAKEPSLTTEPSSSRELCLVRPADDLPSDDPSVLLLDKQVSTDSDLLLEEARRQTKKETAMVNLREKKPSSSRELCLVRPADDLPSDDPSVLLLDKQVSTDSDLLLEEARRQTKKETAMVNLREKSERERKLAPTQQTPFKGNITAKQIIPNKKVGRGYDPFAPYDKKKSKELTEWVQQDPASYPDFKSDNEDANGLGRRLPGGAWNYHAGEIPSFCKSKKNNVNNFVRKDLDEMFPKWDGDVDDPAADNIIKVMFNDPGWKWTMDCWQVTGTHKVVKMEVSPGKNEVSPVKTEKTTMKSEGVVKKESSRPRKKARKKSSIFAETLASGRSSYWGDRMVAVEKKVGIIKKGGSSDDRQLTTTSNPPKPMHEPESESVNGAKAGHKEAKEPSLTTEPSSSRELWLMRPADELPSDDPSVLILDKQVFTASDLLLEEARRQTKKETAMVNLREKSERERKLAPTQQTLFKGNNTAKQIIPNKKVGRVYDPFAPYDQKKSKELTEWLQQDPSYKLPLKKNHVDVQVDFISGGPPTLILRAAMEMPTKVWGVDVDDIYAPVNFKNQHWIAIWISIPKRHIVVWDSIIGHISPEELDETKKETAMVNLREKSERERKLAPTQQTPFKGNITTKQIIPNKKVGRGYDSFSPYDKKKSKELTEWVQQDPSYKLPLKKKPRRFPSRFYQVPRTPLEWLTDHQMDAFINLLRQRYQDHPQHFRSDIMCFLDHIFSRQWRASHPDFKSDNGDANGLGRRLPGGAWNYHAGEIPSFCKSEKPFVTMVPYLLVECALFDEQKVQYTLEPYTYARQTDGVPQCRSGDCGPFALKYIECHALGIEFPKAFNKRNGKSIREKMAVDIFQELPMCHEWENQDNDENLGTLGDVNRSESVNGAKSGQKEAKEPSLTTEPSSSRELCLVRPADDLPSDDPSVLLLDKQVSTDSDLLLEEARRQTKKETAMVNLREKSERERKLAPTQQTPFKGNNTAKQIIPNKKVGRGYDPFAPYDKKKSKELTEWVQQDP</sequence>
<reference evidence="7 8" key="1">
    <citation type="journal article" date="2020" name="BMC Genomics">
        <title>Intraspecific diversification of the crop wild relative Brassica cretica Lam. using demographic model selection.</title>
        <authorList>
            <person name="Kioukis A."/>
            <person name="Michalopoulou V.A."/>
            <person name="Briers L."/>
            <person name="Pirintsos S."/>
            <person name="Studholme D.J."/>
            <person name="Pavlidis P."/>
            <person name="Sarris P.F."/>
        </authorList>
    </citation>
    <scope>NUCLEOTIDE SEQUENCE [LARGE SCALE GENOMIC DNA]</scope>
    <source>
        <strain evidence="8">cv. PFS-1207/04</strain>
    </source>
</reference>
<keyword evidence="8" id="KW-1185">Reference proteome</keyword>
<name>A0ABQ7CTU1_BRACR</name>
<evidence type="ECO:0000256" key="3">
    <source>
        <dbReference type="ARBA" id="ARBA00022801"/>
    </source>
</evidence>
<dbReference type="PANTHER" id="PTHR12606">
    <property type="entry name" value="SENTRIN/SUMO-SPECIFIC PROTEASE"/>
    <property type="match status" value="1"/>
</dbReference>
<feature type="region of interest" description="Disordered" evidence="5">
    <location>
        <begin position="64"/>
        <end position="145"/>
    </location>
</feature>
<feature type="compositionally biased region" description="Basic and acidic residues" evidence="5">
    <location>
        <begin position="14"/>
        <end position="32"/>
    </location>
</feature>
<comment type="similarity">
    <text evidence="1">Belongs to the peptidase C48 family.</text>
</comment>
<dbReference type="InterPro" id="IPR003653">
    <property type="entry name" value="Peptidase_C48_C"/>
</dbReference>
<feature type="compositionally biased region" description="Polar residues" evidence="5">
    <location>
        <begin position="111"/>
        <end position="120"/>
    </location>
</feature>
<proteinExistence type="inferred from homology"/>
<dbReference type="Pfam" id="PF02902">
    <property type="entry name" value="Peptidase_C48"/>
    <property type="match status" value="2"/>
</dbReference>
<feature type="compositionally biased region" description="Basic and acidic residues" evidence="5">
    <location>
        <begin position="1060"/>
        <end position="1070"/>
    </location>
</feature>
<dbReference type="PANTHER" id="PTHR12606:SF136">
    <property type="entry name" value="ULP1 PROTEASE FAMILY PROTEIN"/>
    <property type="match status" value="1"/>
</dbReference>
<feature type="compositionally biased region" description="Polar residues" evidence="5">
    <location>
        <begin position="496"/>
        <end position="505"/>
    </location>
</feature>
<evidence type="ECO:0000256" key="1">
    <source>
        <dbReference type="ARBA" id="ARBA00005234"/>
    </source>
</evidence>
<feature type="compositionally biased region" description="Basic and acidic residues" evidence="5">
    <location>
        <begin position="1103"/>
        <end position="1112"/>
    </location>
</feature>
<dbReference type="Gene3D" id="3.40.395.10">
    <property type="entry name" value="Adenoviral Proteinase, Chain A"/>
    <property type="match status" value="2"/>
</dbReference>
<dbReference type="EMBL" id="QGKV02000759">
    <property type="protein sequence ID" value="KAF3562440.1"/>
    <property type="molecule type" value="Genomic_DNA"/>
</dbReference>
<feature type="compositionally biased region" description="Basic and acidic residues" evidence="5">
    <location>
        <begin position="397"/>
        <end position="415"/>
    </location>
</feature>
<evidence type="ECO:0000313" key="7">
    <source>
        <dbReference type="EMBL" id="KAF3562440.1"/>
    </source>
</evidence>
<comment type="caution">
    <text evidence="7">The sequence shown here is derived from an EMBL/GenBank/DDBJ whole genome shotgun (WGS) entry which is preliminary data.</text>
</comment>
<feature type="domain" description="Ubiquitin-like protease family profile" evidence="6">
    <location>
        <begin position="500"/>
        <end position="931"/>
    </location>
</feature>
<gene>
    <name evidence="7" type="ORF">DY000_02013433</name>
</gene>
<feature type="region of interest" description="Disordered" evidence="5">
    <location>
        <begin position="1060"/>
        <end position="1119"/>
    </location>
</feature>
<dbReference type="Proteomes" id="UP000266723">
    <property type="component" value="Unassembled WGS sequence"/>
</dbReference>
<dbReference type="InterPro" id="IPR038765">
    <property type="entry name" value="Papain-like_cys_pep_sf"/>
</dbReference>
<organism evidence="7 8">
    <name type="scientific">Brassica cretica</name>
    <name type="common">Mustard</name>
    <dbReference type="NCBI Taxonomy" id="69181"/>
    <lineage>
        <taxon>Eukaryota</taxon>
        <taxon>Viridiplantae</taxon>
        <taxon>Streptophyta</taxon>
        <taxon>Embryophyta</taxon>
        <taxon>Tracheophyta</taxon>
        <taxon>Spermatophyta</taxon>
        <taxon>Magnoliopsida</taxon>
        <taxon>eudicotyledons</taxon>
        <taxon>Gunneridae</taxon>
        <taxon>Pentapetalae</taxon>
        <taxon>rosids</taxon>
        <taxon>malvids</taxon>
        <taxon>Brassicales</taxon>
        <taxon>Brassicaceae</taxon>
        <taxon>Brassiceae</taxon>
        <taxon>Brassica</taxon>
    </lineage>
</organism>
<feature type="compositionally biased region" description="Polar residues" evidence="5">
    <location>
        <begin position="1002"/>
        <end position="1011"/>
    </location>
</feature>
<keyword evidence="4" id="KW-0788">Thiol protease</keyword>
<dbReference type="SUPFAM" id="SSF54001">
    <property type="entry name" value="Cysteine proteinases"/>
    <property type="match status" value="2"/>
</dbReference>
<evidence type="ECO:0000256" key="5">
    <source>
        <dbReference type="SAM" id="MobiDB-lite"/>
    </source>
</evidence>
<keyword evidence="2" id="KW-0645">Protease</keyword>
<dbReference type="PROSITE" id="PS50600">
    <property type="entry name" value="ULP_PROTEASE"/>
    <property type="match status" value="1"/>
</dbReference>
<accession>A0ABQ7CTU1</accession>
<feature type="region of interest" description="Disordered" evidence="5">
    <location>
        <begin position="391"/>
        <end position="426"/>
    </location>
</feature>
<protein>
    <recommendedName>
        <fullName evidence="6">Ubiquitin-like protease family profile domain-containing protein</fullName>
    </recommendedName>
</protein>
<feature type="region of interest" description="Disordered" evidence="5">
    <location>
        <begin position="454"/>
        <end position="505"/>
    </location>
</feature>
<evidence type="ECO:0000259" key="6">
    <source>
        <dbReference type="PROSITE" id="PS50600"/>
    </source>
</evidence>
<evidence type="ECO:0000256" key="4">
    <source>
        <dbReference type="ARBA" id="ARBA00022807"/>
    </source>
</evidence>
<feature type="region of interest" description="Disordered" evidence="5">
    <location>
        <begin position="1"/>
        <end position="35"/>
    </location>
</feature>
<feature type="compositionally biased region" description="Polar residues" evidence="5">
    <location>
        <begin position="1072"/>
        <end position="1085"/>
    </location>
</feature>
<feature type="region of interest" description="Disordered" evidence="5">
    <location>
        <begin position="970"/>
        <end position="1012"/>
    </location>
</feature>